<name>A0A388TCR2_TERA1</name>
<dbReference type="AlphaFoldDB" id="A0A388TCR2"/>
<comment type="caution">
    <text evidence="2">The sequence shown here is derived from an EMBL/GenBank/DDBJ whole genome shotgun (WGS) entry which is preliminary data.</text>
</comment>
<organism evidence="2 3">
    <name type="scientific">Termititenax aidoneus</name>
    <dbReference type="NCBI Taxonomy" id="2218524"/>
    <lineage>
        <taxon>Bacteria</taxon>
        <taxon>Bacillati</taxon>
        <taxon>Candidatus Margulisiibacteriota</taxon>
        <taxon>Candidatus Termititenacia</taxon>
        <taxon>Candidatus Termititenacales</taxon>
        <taxon>Candidatus Termititenacaceae</taxon>
        <taxon>Candidatus Termititenax</taxon>
    </lineage>
</organism>
<dbReference type="InterPro" id="IPR043519">
    <property type="entry name" value="NT_sf"/>
</dbReference>
<accession>A0A388TCR2</accession>
<dbReference type="Pfam" id="PF18765">
    <property type="entry name" value="Polbeta"/>
    <property type="match status" value="1"/>
</dbReference>
<gene>
    <name evidence="2" type="ORF">NO1_1431</name>
</gene>
<evidence type="ECO:0000313" key="3">
    <source>
        <dbReference type="Proteomes" id="UP000269352"/>
    </source>
</evidence>
<proteinExistence type="predicted"/>
<reference evidence="2 3" key="1">
    <citation type="journal article" date="2019" name="ISME J.">
        <title>Genome analyses of uncultured TG2/ZB3 bacteria in 'Margulisbacteria' specifically attached to ectosymbiotic spirochetes of protists in the termite gut.</title>
        <authorList>
            <person name="Utami Y.D."/>
            <person name="Kuwahara H."/>
            <person name="Igai K."/>
            <person name="Murakami T."/>
            <person name="Sugaya K."/>
            <person name="Morikawa T."/>
            <person name="Nagura Y."/>
            <person name="Yuki M."/>
            <person name="Deevong P."/>
            <person name="Inoue T."/>
            <person name="Kihara K."/>
            <person name="Lo N."/>
            <person name="Yamada A."/>
            <person name="Ohkuma M."/>
            <person name="Hongoh Y."/>
        </authorList>
    </citation>
    <scope>NUCLEOTIDE SEQUENCE [LARGE SCALE GENOMIC DNA]</scope>
    <source>
        <strain evidence="2">NkOx7-01</strain>
    </source>
</reference>
<feature type="domain" description="Polymerase beta nucleotidyltransferase" evidence="1">
    <location>
        <begin position="16"/>
        <end position="91"/>
    </location>
</feature>
<dbReference type="SUPFAM" id="SSF81301">
    <property type="entry name" value="Nucleotidyltransferase"/>
    <property type="match status" value="1"/>
</dbReference>
<keyword evidence="3" id="KW-1185">Reference proteome</keyword>
<protein>
    <submittedName>
        <fullName evidence="2">Nucleotidyltransferases</fullName>
    </submittedName>
</protein>
<dbReference type="GO" id="GO:0016740">
    <property type="term" value="F:transferase activity"/>
    <property type="evidence" value="ECO:0007669"/>
    <property type="project" value="UniProtKB-KW"/>
</dbReference>
<sequence length="96" mass="11011">MPISSFTALAKAIQEKNLLKKYHLAKLGIFGSFVRGESAKDIDFYVDADPYNLHELASLKKELEQLTEKDADIMLKKYANPIILYRAQKDMKYVRG</sequence>
<dbReference type="Gene3D" id="3.30.460.10">
    <property type="entry name" value="Beta Polymerase, domain 2"/>
    <property type="match status" value="1"/>
</dbReference>
<dbReference type="EMBL" id="BGZN01000034">
    <property type="protein sequence ID" value="GBR74211.1"/>
    <property type="molecule type" value="Genomic_DNA"/>
</dbReference>
<evidence type="ECO:0000313" key="2">
    <source>
        <dbReference type="EMBL" id="GBR74211.1"/>
    </source>
</evidence>
<dbReference type="Proteomes" id="UP000269352">
    <property type="component" value="Unassembled WGS sequence"/>
</dbReference>
<evidence type="ECO:0000259" key="1">
    <source>
        <dbReference type="Pfam" id="PF18765"/>
    </source>
</evidence>
<dbReference type="InterPro" id="IPR041633">
    <property type="entry name" value="Polbeta"/>
</dbReference>
<dbReference type="CDD" id="cd05403">
    <property type="entry name" value="NT_KNTase_like"/>
    <property type="match status" value="1"/>
</dbReference>